<dbReference type="RefSeq" id="XP_042559579.1">
    <property type="nucleotide sequence ID" value="XM_042703645.1"/>
</dbReference>
<accession>A0A8M1KCD4</accession>
<name>A0A8M1KCD4_CLUHA</name>
<evidence type="ECO:0000256" key="5">
    <source>
        <dbReference type="PROSITE-ProRule" id="PRU01052"/>
    </source>
</evidence>
<dbReference type="GO" id="GO:0005525">
    <property type="term" value="F:GTP binding"/>
    <property type="evidence" value="ECO:0007669"/>
    <property type="project" value="UniProtKB-KW"/>
</dbReference>
<dbReference type="KEGG" id="char:105890568"/>
<dbReference type="GO" id="GO:0045087">
    <property type="term" value="P:innate immune response"/>
    <property type="evidence" value="ECO:0007669"/>
    <property type="project" value="UniProtKB-KW"/>
</dbReference>
<feature type="domain" description="GB1/RHD3-type G" evidence="6">
    <location>
        <begin position="531"/>
        <end position="640"/>
    </location>
</feature>
<reference evidence="8" key="1">
    <citation type="submission" date="2025-08" db="UniProtKB">
        <authorList>
            <consortium name="RefSeq"/>
        </authorList>
    </citation>
    <scope>IDENTIFICATION</scope>
</reference>
<keyword evidence="3" id="KW-0391">Immunity</keyword>
<dbReference type="InterPro" id="IPR030386">
    <property type="entry name" value="G_GB1_RHD3_dom"/>
</dbReference>
<evidence type="ECO:0000256" key="1">
    <source>
        <dbReference type="ARBA" id="ARBA00022588"/>
    </source>
</evidence>
<evidence type="ECO:0000256" key="2">
    <source>
        <dbReference type="ARBA" id="ARBA00022741"/>
    </source>
</evidence>
<evidence type="ECO:0000313" key="7">
    <source>
        <dbReference type="Proteomes" id="UP000515152"/>
    </source>
</evidence>
<sequence>MSEGPPHMPAPVCLIENAEGGLRTVESALDILRGIQQSVVVVAVVGFYRTGKSYLMNRLAGQQSGFALGSPIESKTKGIWMWCVPHPSKPGHTLLLLDTEGLGDEDKGDSKNDAWIFCLGVLLSSTLVYNSRGTIDNQALEKLHYVTELTNQIRIKSSGARDEDGDVKDCEFVRFFPDFVWAVRDFTLERKIDGRSEDEYLDFALQLKKGWSDELVTYNLPRQCIRNFFPTLKCFTFPFPTLAKNMTNLDSMAEADLCPDFLSVANRFCSHVFAESRVKRVQGGHKVTGSRFRHLVKIYVDTINSGSVHCLENAVVAMAEIENQSAVNECFRLYEQGMGDLSKIFPMDVGTVSAEHHRLNAMAIQEFLKRSFKDEGGGYMTQLVEKVSKLYDQLITLNKEASEKLCWKLLLDLYAQMANNIRQGRYAKAGGYEIYCRDRDAMVAEYRQHDKKGMKGEEVLEDFLQEKNVEAKSILRVDEKLTEIITGCPAILQANMSGGPPRMPAPVCLIENAEGELQTVESALDILRGIQQPLVVVAVVGLYRTGKSYLMNRLAGQQSGFALGSTIESKTKGIWMWCVPHPSKPGHTMLMLDTEGLGDVDKGDSNNDAWIFCLAVLLSSTLVYNSRGSIDNQALEKLQLMKVVWQKQTIPTSWRRARGVLIPKEKDAADLSQFRHISLLNVEGKIFFSVVAQAGCDVQLCLTTEEYNTAWQRLDIGIMAGCTISPLAFTMAMEVIIRASRWVVGGQQLKTGLRLPPIRAYMDDMTTLTTTMH</sequence>
<organism evidence="7 8">
    <name type="scientific">Clupea harengus</name>
    <name type="common">Atlantic herring</name>
    <dbReference type="NCBI Taxonomy" id="7950"/>
    <lineage>
        <taxon>Eukaryota</taxon>
        <taxon>Metazoa</taxon>
        <taxon>Chordata</taxon>
        <taxon>Craniata</taxon>
        <taxon>Vertebrata</taxon>
        <taxon>Euteleostomi</taxon>
        <taxon>Actinopterygii</taxon>
        <taxon>Neopterygii</taxon>
        <taxon>Teleostei</taxon>
        <taxon>Clupei</taxon>
        <taxon>Clupeiformes</taxon>
        <taxon>Clupeoidei</taxon>
        <taxon>Clupeidae</taxon>
        <taxon>Clupea</taxon>
    </lineage>
</organism>
<feature type="domain" description="GB1/RHD3-type G" evidence="6">
    <location>
        <begin position="36"/>
        <end position="277"/>
    </location>
</feature>
<dbReference type="InterPro" id="IPR003191">
    <property type="entry name" value="Guanylate-bd/ATL_C"/>
</dbReference>
<dbReference type="PROSITE" id="PS51715">
    <property type="entry name" value="G_GB1_RHD3"/>
    <property type="match status" value="2"/>
</dbReference>
<dbReference type="FunFam" id="3.40.50.300:FF:004981">
    <property type="entry name" value="Guanylate-binding protein 1"/>
    <property type="match status" value="1"/>
</dbReference>
<evidence type="ECO:0000256" key="3">
    <source>
        <dbReference type="ARBA" id="ARBA00022859"/>
    </source>
</evidence>
<evidence type="ECO:0000313" key="8">
    <source>
        <dbReference type="RefSeq" id="XP_042559579.1"/>
    </source>
</evidence>
<dbReference type="Proteomes" id="UP000515152">
    <property type="component" value="Chromosome 24"/>
</dbReference>
<dbReference type="GO" id="GO:0003924">
    <property type="term" value="F:GTPase activity"/>
    <property type="evidence" value="ECO:0007669"/>
    <property type="project" value="InterPro"/>
</dbReference>
<keyword evidence="7" id="KW-1185">Reference proteome</keyword>
<dbReference type="OrthoDB" id="2135133at2759"/>
<evidence type="ECO:0000259" key="6">
    <source>
        <dbReference type="PROSITE" id="PS51715"/>
    </source>
</evidence>
<dbReference type="FunFam" id="3.40.50.300:FF:002830">
    <property type="entry name" value="Guanylate-binding protein 2"/>
    <property type="match status" value="1"/>
</dbReference>
<dbReference type="AlphaFoldDB" id="A0A8M1KCD4"/>
<gene>
    <name evidence="8" type="primary">LOC105890568</name>
</gene>
<dbReference type="PANTHER" id="PTHR10751">
    <property type="entry name" value="GUANYLATE BINDING PROTEIN"/>
    <property type="match status" value="1"/>
</dbReference>
<evidence type="ECO:0000256" key="4">
    <source>
        <dbReference type="ARBA" id="ARBA00023134"/>
    </source>
</evidence>
<dbReference type="CDD" id="cd01851">
    <property type="entry name" value="GBP"/>
    <property type="match status" value="2"/>
</dbReference>
<dbReference type="InterPro" id="IPR015894">
    <property type="entry name" value="Guanylate-bd_N"/>
</dbReference>
<dbReference type="CDD" id="cd16269">
    <property type="entry name" value="GBP_C"/>
    <property type="match status" value="1"/>
</dbReference>
<keyword evidence="4" id="KW-0342">GTP-binding</keyword>
<protein>
    <submittedName>
        <fullName evidence="8">Guanylate-binding protein 1-like</fullName>
    </submittedName>
</protein>
<dbReference type="GeneID" id="105890568"/>
<keyword evidence="2" id="KW-0547">Nucleotide-binding</keyword>
<dbReference type="InterPro" id="IPR037684">
    <property type="entry name" value="GBP_C"/>
</dbReference>
<proteinExistence type="inferred from homology"/>
<dbReference type="Pfam" id="PF02263">
    <property type="entry name" value="GBP"/>
    <property type="match status" value="2"/>
</dbReference>
<keyword evidence="1" id="KW-0399">Innate immunity</keyword>
<dbReference type="Pfam" id="PF02841">
    <property type="entry name" value="GBP_C"/>
    <property type="match status" value="1"/>
</dbReference>
<comment type="similarity">
    <text evidence="5">Belongs to the TRAFAC class dynamin-like GTPase superfamily. GB1/RHD3 GTPase family.</text>
</comment>